<dbReference type="PANTHER" id="PTHR17985:SF8">
    <property type="entry name" value="TRANSPORT AND GOLGI ORGANIZATION PROTEIN 2 HOMOLOG"/>
    <property type="match status" value="1"/>
</dbReference>
<dbReference type="Proteomes" id="UP001609175">
    <property type="component" value="Unassembled WGS sequence"/>
</dbReference>
<dbReference type="Pfam" id="PF05742">
    <property type="entry name" value="TANGO2"/>
    <property type="match status" value="1"/>
</dbReference>
<dbReference type="PANTHER" id="PTHR17985">
    <property type="entry name" value="SER/THR-RICH PROTEIN T10 IN DGCR REGION"/>
    <property type="match status" value="1"/>
</dbReference>
<gene>
    <name evidence="1" type="ORF">ACHIPZ_19060</name>
</gene>
<name>A0ABW7JQL1_9NOCA</name>
<sequence>MCLILLGWRAHPDIPLLVAANRDEFYKRDAQSLHWWSEGGILAGRDVSSQGGGTWMGISRAGRFAAVTNVRIPDDEVDGARTRGELAVNYLDSQDDPRDFLTRLAAEGKRYNGFNLLVGTLGSGPGDELWWYSNRSGEPQPLEPGVHGVSNASLDTPWPKVVDGVAGLTAELARDTGRVEPYLDLLSNRTPAPDDQLPHTGLGLERERAASAAFINVPGYGTRASTVVRVRSDRTFVVTERSFDERGATGTVEIEGGFD</sequence>
<comment type="caution">
    <text evidence="1">The sequence shown here is derived from an EMBL/GenBank/DDBJ whole genome shotgun (WGS) entry which is preliminary data.</text>
</comment>
<reference evidence="1 2" key="1">
    <citation type="submission" date="2024-10" db="EMBL/GenBank/DDBJ databases">
        <authorList>
            <person name="Riesco R."/>
        </authorList>
    </citation>
    <scope>NUCLEOTIDE SEQUENCE [LARGE SCALE GENOMIC DNA]</scope>
    <source>
        <strain evidence="1 2">NCIMB 15449</strain>
    </source>
</reference>
<evidence type="ECO:0000313" key="1">
    <source>
        <dbReference type="EMBL" id="MFH5210287.1"/>
    </source>
</evidence>
<evidence type="ECO:0000313" key="2">
    <source>
        <dbReference type="Proteomes" id="UP001609175"/>
    </source>
</evidence>
<organism evidence="1 2">
    <name type="scientific">Antrihabitans spumae</name>
    <dbReference type="NCBI Taxonomy" id="3373370"/>
    <lineage>
        <taxon>Bacteria</taxon>
        <taxon>Bacillati</taxon>
        <taxon>Actinomycetota</taxon>
        <taxon>Actinomycetes</taxon>
        <taxon>Mycobacteriales</taxon>
        <taxon>Nocardiaceae</taxon>
        <taxon>Antrihabitans</taxon>
    </lineage>
</organism>
<proteinExistence type="predicted"/>
<dbReference type="RefSeq" id="WP_395115946.1">
    <property type="nucleotide sequence ID" value="NZ_JBIMSO010000060.1"/>
</dbReference>
<accession>A0ABW7JQL1</accession>
<dbReference type="InterPro" id="IPR008551">
    <property type="entry name" value="TANGO2"/>
</dbReference>
<protein>
    <submittedName>
        <fullName evidence="1">NRDE family protein</fullName>
    </submittedName>
</protein>
<dbReference type="EMBL" id="JBIMSO010000060">
    <property type="protein sequence ID" value="MFH5210287.1"/>
    <property type="molecule type" value="Genomic_DNA"/>
</dbReference>